<dbReference type="AlphaFoldDB" id="A0A0P6Y4V7"/>
<dbReference type="NCBIfam" id="TIGR00063">
    <property type="entry name" value="folE"/>
    <property type="match status" value="1"/>
</dbReference>
<dbReference type="NCBIfam" id="NF006825">
    <property type="entry name" value="PRK09347.1-2"/>
    <property type="match status" value="1"/>
</dbReference>
<comment type="caution">
    <text evidence="7">The sequence shown here is derived from an EMBL/GenBank/DDBJ whole genome shotgun (WGS) entry which is preliminary data.</text>
</comment>
<feature type="binding site" evidence="5">
    <location>
        <position position="71"/>
    </location>
    <ligand>
        <name>Zn(2+)</name>
        <dbReference type="ChEBI" id="CHEBI:29105"/>
    </ligand>
</feature>
<keyword evidence="5" id="KW-0342">GTP-binding</keyword>
<name>A0A0P6Y4V7_9CHLR</name>
<dbReference type="FunFam" id="3.30.1130.10:FF:000001">
    <property type="entry name" value="GTP cyclohydrolase 1"/>
    <property type="match status" value="1"/>
</dbReference>
<dbReference type="PROSITE" id="PS00860">
    <property type="entry name" value="GTP_CYCLOHYDROL_1_2"/>
    <property type="match status" value="1"/>
</dbReference>
<comment type="catalytic activity">
    <reaction evidence="1 5">
        <text>GTP + H2O = 7,8-dihydroneopterin 3'-triphosphate + formate + H(+)</text>
        <dbReference type="Rhea" id="RHEA:17473"/>
        <dbReference type="ChEBI" id="CHEBI:15377"/>
        <dbReference type="ChEBI" id="CHEBI:15378"/>
        <dbReference type="ChEBI" id="CHEBI:15740"/>
        <dbReference type="ChEBI" id="CHEBI:37565"/>
        <dbReference type="ChEBI" id="CHEBI:58462"/>
        <dbReference type="EC" id="3.5.4.16"/>
    </reaction>
</comment>
<accession>A0A0P6Y4V7</accession>
<dbReference type="UniPathway" id="UPA00848">
    <property type="reaction ID" value="UER00151"/>
</dbReference>
<evidence type="ECO:0000313" key="8">
    <source>
        <dbReference type="Proteomes" id="UP000050501"/>
    </source>
</evidence>
<dbReference type="PATRIC" id="fig|229921.5.peg.1841"/>
<dbReference type="EC" id="3.5.4.16" evidence="5"/>
<organism evidence="7 8">
    <name type="scientific">Levilinea saccharolytica</name>
    <dbReference type="NCBI Taxonomy" id="229921"/>
    <lineage>
        <taxon>Bacteria</taxon>
        <taxon>Bacillati</taxon>
        <taxon>Chloroflexota</taxon>
        <taxon>Anaerolineae</taxon>
        <taxon>Anaerolineales</taxon>
        <taxon>Anaerolineaceae</taxon>
        <taxon>Levilinea</taxon>
    </lineage>
</organism>
<dbReference type="PROSITE" id="PS00859">
    <property type="entry name" value="GTP_CYCLOHYDROL_1_1"/>
    <property type="match status" value="1"/>
</dbReference>
<feature type="binding site" evidence="5">
    <location>
        <position position="74"/>
    </location>
    <ligand>
        <name>Zn(2+)</name>
        <dbReference type="ChEBI" id="CHEBI:29105"/>
    </ligand>
</feature>
<dbReference type="GO" id="GO:0003934">
    <property type="term" value="F:GTP cyclohydrolase I activity"/>
    <property type="evidence" value="ECO:0007669"/>
    <property type="project" value="UniProtKB-UniRule"/>
</dbReference>
<feature type="binding site" evidence="5">
    <location>
        <position position="142"/>
    </location>
    <ligand>
        <name>Zn(2+)</name>
        <dbReference type="ChEBI" id="CHEBI:29105"/>
    </ligand>
</feature>
<comment type="subunit">
    <text evidence="5">Homopolymer.</text>
</comment>
<dbReference type="InterPro" id="IPR020602">
    <property type="entry name" value="GTP_CycHdrlase_I_dom"/>
</dbReference>
<dbReference type="InterPro" id="IPR043133">
    <property type="entry name" value="GTP-CH-I_C/QueF"/>
</dbReference>
<dbReference type="GO" id="GO:0005737">
    <property type="term" value="C:cytoplasm"/>
    <property type="evidence" value="ECO:0007669"/>
    <property type="project" value="TreeGrafter"/>
</dbReference>
<dbReference type="PANTHER" id="PTHR11109:SF7">
    <property type="entry name" value="GTP CYCLOHYDROLASE 1"/>
    <property type="match status" value="1"/>
</dbReference>
<dbReference type="InterPro" id="IPR018234">
    <property type="entry name" value="GTP_CycHdrlase_I_CS"/>
</dbReference>
<evidence type="ECO:0000259" key="6">
    <source>
        <dbReference type="Pfam" id="PF01227"/>
    </source>
</evidence>
<evidence type="ECO:0000256" key="2">
    <source>
        <dbReference type="ARBA" id="ARBA00005080"/>
    </source>
</evidence>
<dbReference type="GO" id="GO:0006729">
    <property type="term" value="P:tetrahydrobiopterin biosynthetic process"/>
    <property type="evidence" value="ECO:0007669"/>
    <property type="project" value="TreeGrafter"/>
</dbReference>
<evidence type="ECO:0000256" key="3">
    <source>
        <dbReference type="ARBA" id="ARBA00022563"/>
    </source>
</evidence>
<protein>
    <recommendedName>
        <fullName evidence="5">GTP cyclohydrolase 1</fullName>
        <ecNumber evidence="5">3.5.4.16</ecNumber>
    </recommendedName>
    <alternativeName>
        <fullName evidence="5">GTP cyclohydrolase I</fullName>
        <shortName evidence="5">GTP-CH-I</shortName>
    </alternativeName>
</protein>
<dbReference type="GO" id="GO:0046654">
    <property type="term" value="P:tetrahydrofolate biosynthetic process"/>
    <property type="evidence" value="ECO:0007669"/>
    <property type="project" value="UniProtKB-UniRule"/>
</dbReference>
<reference evidence="7 8" key="1">
    <citation type="submission" date="2015-07" db="EMBL/GenBank/DDBJ databases">
        <title>Genome sequence of Levilinea saccharolytica DSM 16555.</title>
        <authorList>
            <person name="Hemp J."/>
            <person name="Ward L.M."/>
            <person name="Pace L.A."/>
            <person name="Fischer W.W."/>
        </authorList>
    </citation>
    <scope>NUCLEOTIDE SEQUENCE [LARGE SCALE GENOMIC DNA]</scope>
    <source>
        <strain evidence="7 8">KIBI-1</strain>
    </source>
</reference>
<dbReference type="Pfam" id="PF01227">
    <property type="entry name" value="GTP_cyclohydroI"/>
    <property type="match status" value="1"/>
</dbReference>
<comment type="pathway">
    <text evidence="2 5">Cofactor biosynthesis; 7,8-dihydroneopterin triphosphate biosynthesis; 7,8-dihydroneopterin triphosphate from GTP: step 1/1.</text>
</comment>
<dbReference type="FunFam" id="1.10.286.10:FF:000001">
    <property type="entry name" value="GTP cyclohydrolase 1"/>
    <property type="match status" value="1"/>
</dbReference>
<evidence type="ECO:0000313" key="7">
    <source>
        <dbReference type="EMBL" id="KPL86910.1"/>
    </source>
</evidence>
<keyword evidence="8" id="KW-1185">Reference proteome</keyword>
<keyword evidence="4 5" id="KW-0378">Hydrolase</keyword>
<evidence type="ECO:0000256" key="1">
    <source>
        <dbReference type="ARBA" id="ARBA00001052"/>
    </source>
</evidence>
<evidence type="ECO:0000256" key="4">
    <source>
        <dbReference type="ARBA" id="ARBA00022801"/>
    </source>
</evidence>
<dbReference type="GO" id="GO:0006730">
    <property type="term" value="P:one-carbon metabolic process"/>
    <property type="evidence" value="ECO:0007669"/>
    <property type="project" value="UniProtKB-UniRule"/>
</dbReference>
<keyword evidence="5" id="KW-0547">Nucleotide-binding</keyword>
<keyword evidence="5" id="KW-0479">Metal-binding</keyword>
<dbReference type="EMBL" id="LGCM01000021">
    <property type="protein sequence ID" value="KPL86910.1"/>
    <property type="molecule type" value="Genomic_DNA"/>
</dbReference>
<dbReference type="SUPFAM" id="SSF55620">
    <property type="entry name" value="Tetrahydrobiopterin biosynthesis enzymes-like"/>
    <property type="match status" value="1"/>
</dbReference>
<dbReference type="HAMAP" id="MF_00223">
    <property type="entry name" value="FolE"/>
    <property type="match status" value="1"/>
</dbReference>
<keyword evidence="3 5" id="KW-0554">One-carbon metabolism</keyword>
<dbReference type="Proteomes" id="UP000050501">
    <property type="component" value="Unassembled WGS sequence"/>
</dbReference>
<dbReference type="GO" id="GO:0005525">
    <property type="term" value="F:GTP binding"/>
    <property type="evidence" value="ECO:0007669"/>
    <property type="project" value="UniProtKB-KW"/>
</dbReference>
<sequence length="187" mass="21425">MQDAVRKILSAVGEDPQREGLQRTPERVARAYDELLAGYRMDPEALINGALFEDSYDEMVIVRDIEFYSLCEHHMLPFIGRAHVAYMPNGRVLGLSKIPRVVDLFARRLQVQERMTRQIADFLNELLKPRGVAVVVEALHLCSMMRGVKKHDSRMTTSAMLGAFRNNMATRMEFLDNISRSSMPLHF</sequence>
<proteinExistence type="inferred from homology"/>
<dbReference type="GO" id="GO:0008270">
    <property type="term" value="F:zinc ion binding"/>
    <property type="evidence" value="ECO:0007669"/>
    <property type="project" value="UniProtKB-UniRule"/>
</dbReference>
<feature type="domain" description="GTP cyclohydrolase I" evidence="6">
    <location>
        <begin position="2"/>
        <end position="178"/>
    </location>
</feature>
<dbReference type="Gene3D" id="3.30.1130.10">
    <property type="match status" value="1"/>
</dbReference>
<evidence type="ECO:0000256" key="5">
    <source>
        <dbReference type="HAMAP-Rule" id="MF_00223"/>
    </source>
</evidence>
<dbReference type="PANTHER" id="PTHR11109">
    <property type="entry name" value="GTP CYCLOHYDROLASE I"/>
    <property type="match status" value="1"/>
</dbReference>
<dbReference type="STRING" id="229921.ADN01_05290"/>
<gene>
    <name evidence="5" type="primary">folE</name>
    <name evidence="7" type="ORF">ADN01_05290</name>
</gene>
<dbReference type="InterPro" id="IPR001474">
    <property type="entry name" value="GTP_CycHdrlase_I"/>
</dbReference>
<keyword evidence="5" id="KW-0862">Zinc</keyword>
<dbReference type="NCBIfam" id="NF006826">
    <property type="entry name" value="PRK09347.1-3"/>
    <property type="match status" value="1"/>
</dbReference>
<comment type="similarity">
    <text evidence="5">Belongs to the GTP cyclohydrolase I family.</text>
</comment>
<dbReference type="Gene3D" id="1.10.286.10">
    <property type="match status" value="1"/>
</dbReference>
<dbReference type="InterPro" id="IPR043134">
    <property type="entry name" value="GTP-CH-I_N"/>
</dbReference>